<dbReference type="InterPro" id="IPR000073">
    <property type="entry name" value="AB_hydrolase_1"/>
</dbReference>
<name>A0A6A6TMR6_9PLEO</name>
<dbReference type="PRINTS" id="PR00111">
    <property type="entry name" value="ABHYDROLASE"/>
</dbReference>
<evidence type="ECO:0000313" key="2">
    <source>
        <dbReference type="EMBL" id="KAF2659884.1"/>
    </source>
</evidence>
<keyword evidence="2" id="KW-0378">Hydrolase</keyword>
<gene>
    <name evidence="2" type="ORF">K491DRAFT_590050</name>
</gene>
<protein>
    <submittedName>
        <fullName evidence="2">Alpha/beta-hydrolase</fullName>
    </submittedName>
</protein>
<dbReference type="GO" id="GO:0016020">
    <property type="term" value="C:membrane"/>
    <property type="evidence" value="ECO:0007669"/>
    <property type="project" value="TreeGrafter"/>
</dbReference>
<dbReference type="InterPro" id="IPR029058">
    <property type="entry name" value="AB_hydrolase_fold"/>
</dbReference>
<feature type="domain" description="AB hydrolase-1" evidence="1">
    <location>
        <begin position="29"/>
        <end position="266"/>
    </location>
</feature>
<dbReference type="Proteomes" id="UP000799324">
    <property type="component" value="Unassembled WGS sequence"/>
</dbReference>
<keyword evidence="3" id="KW-1185">Reference proteome</keyword>
<dbReference type="InterPro" id="IPR050266">
    <property type="entry name" value="AB_hydrolase_sf"/>
</dbReference>
<dbReference type="AlphaFoldDB" id="A0A6A6TMR6"/>
<dbReference type="SUPFAM" id="SSF53474">
    <property type="entry name" value="alpha/beta-Hydrolases"/>
    <property type="match status" value="1"/>
</dbReference>
<sequence>MSSGSFTLESKHGLISITDTGRKNASPALLLIHGNSSSSKIFKHLLGSEKLQSTHRIVTFDLPGHGASSNSQIPEETYSMRGYADLAVEILAHMNIARVIVFGWSLGGHVGIEMVRLLPESALKGLLIVGTPPSLSIEEANRGFTFQDGHMSLAGKRDFTEDDIKTFSRSTAGAPFEQWMEDDVRRCDGKSRMLMWKKLADGVGVDQRKVVEEWDGGIVGVVNGADEPFVDLDYLDGIRWKKLWKGKCLRLQGQGHAPFWERPQEFEPLLIEFLGDCEKAWGEGPLSGV</sequence>
<dbReference type="OrthoDB" id="8119704at2759"/>
<proteinExistence type="predicted"/>
<dbReference type="EMBL" id="MU004303">
    <property type="protein sequence ID" value="KAF2659884.1"/>
    <property type="molecule type" value="Genomic_DNA"/>
</dbReference>
<reference evidence="2" key="1">
    <citation type="journal article" date="2020" name="Stud. Mycol.">
        <title>101 Dothideomycetes genomes: a test case for predicting lifestyles and emergence of pathogens.</title>
        <authorList>
            <person name="Haridas S."/>
            <person name="Albert R."/>
            <person name="Binder M."/>
            <person name="Bloem J."/>
            <person name="Labutti K."/>
            <person name="Salamov A."/>
            <person name="Andreopoulos B."/>
            <person name="Baker S."/>
            <person name="Barry K."/>
            <person name="Bills G."/>
            <person name="Bluhm B."/>
            <person name="Cannon C."/>
            <person name="Castanera R."/>
            <person name="Culley D."/>
            <person name="Daum C."/>
            <person name="Ezra D."/>
            <person name="Gonzalez J."/>
            <person name="Henrissat B."/>
            <person name="Kuo A."/>
            <person name="Liang C."/>
            <person name="Lipzen A."/>
            <person name="Lutzoni F."/>
            <person name="Magnuson J."/>
            <person name="Mondo S."/>
            <person name="Nolan M."/>
            <person name="Ohm R."/>
            <person name="Pangilinan J."/>
            <person name="Park H.-J."/>
            <person name="Ramirez L."/>
            <person name="Alfaro M."/>
            <person name="Sun H."/>
            <person name="Tritt A."/>
            <person name="Yoshinaga Y."/>
            <person name="Zwiers L.-H."/>
            <person name="Turgeon B."/>
            <person name="Goodwin S."/>
            <person name="Spatafora J."/>
            <person name="Crous P."/>
            <person name="Grigoriev I."/>
        </authorList>
    </citation>
    <scope>NUCLEOTIDE SEQUENCE</scope>
    <source>
        <strain evidence="2">CBS 122681</strain>
    </source>
</reference>
<accession>A0A6A6TMR6</accession>
<dbReference type="PANTHER" id="PTHR43798:SF5">
    <property type="entry name" value="MONOACYLGLYCEROL LIPASE ABHD6"/>
    <property type="match status" value="1"/>
</dbReference>
<organism evidence="2 3">
    <name type="scientific">Lophiostoma macrostomum CBS 122681</name>
    <dbReference type="NCBI Taxonomy" id="1314788"/>
    <lineage>
        <taxon>Eukaryota</taxon>
        <taxon>Fungi</taxon>
        <taxon>Dikarya</taxon>
        <taxon>Ascomycota</taxon>
        <taxon>Pezizomycotina</taxon>
        <taxon>Dothideomycetes</taxon>
        <taxon>Pleosporomycetidae</taxon>
        <taxon>Pleosporales</taxon>
        <taxon>Lophiostomataceae</taxon>
        <taxon>Lophiostoma</taxon>
    </lineage>
</organism>
<evidence type="ECO:0000313" key="3">
    <source>
        <dbReference type="Proteomes" id="UP000799324"/>
    </source>
</evidence>
<dbReference type="GO" id="GO:0047372">
    <property type="term" value="F:monoacylglycerol lipase activity"/>
    <property type="evidence" value="ECO:0007669"/>
    <property type="project" value="TreeGrafter"/>
</dbReference>
<dbReference type="Gene3D" id="3.40.50.1820">
    <property type="entry name" value="alpha/beta hydrolase"/>
    <property type="match status" value="1"/>
</dbReference>
<dbReference type="Pfam" id="PF12697">
    <property type="entry name" value="Abhydrolase_6"/>
    <property type="match status" value="1"/>
</dbReference>
<dbReference type="PANTHER" id="PTHR43798">
    <property type="entry name" value="MONOACYLGLYCEROL LIPASE"/>
    <property type="match status" value="1"/>
</dbReference>
<evidence type="ECO:0000259" key="1">
    <source>
        <dbReference type="Pfam" id="PF12697"/>
    </source>
</evidence>
<dbReference type="GO" id="GO:0046464">
    <property type="term" value="P:acylglycerol catabolic process"/>
    <property type="evidence" value="ECO:0007669"/>
    <property type="project" value="TreeGrafter"/>
</dbReference>